<reference evidence="8 9" key="1">
    <citation type="submission" date="2018-06" db="EMBL/GenBank/DDBJ databases">
        <authorList>
            <consortium name="Pathogen Informatics"/>
            <person name="Doyle S."/>
        </authorList>
    </citation>
    <scope>NUCLEOTIDE SEQUENCE [LARGE SCALE GENOMIC DNA]</scope>
    <source>
        <strain evidence="8 9">NCTC7807</strain>
    </source>
</reference>
<feature type="transmembrane region" description="Helical" evidence="7">
    <location>
        <begin position="37"/>
        <end position="58"/>
    </location>
</feature>
<evidence type="ECO:0000313" key="9">
    <source>
        <dbReference type="Proteomes" id="UP000254150"/>
    </source>
</evidence>
<keyword evidence="3 7" id="KW-0812">Transmembrane</keyword>
<evidence type="ECO:0000256" key="2">
    <source>
        <dbReference type="ARBA" id="ARBA00022475"/>
    </source>
</evidence>
<evidence type="ECO:0000256" key="5">
    <source>
        <dbReference type="ARBA" id="ARBA00023136"/>
    </source>
</evidence>
<protein>
    <submittedName>
        <fullName evidence="8">ABC transporter permease</fullName>
    </submittedName>
</protein>
<dbReference type="Proteomes" id="UP000254150">
    <property type="component" value="Unassembled WGS sequence"/>
</dbReference>
<dbReference type="EMBL" id="UHID01000008">
    <property type="protein sequence ID" value="SUP61798.1"/>
    <property type="molecule type" value="Genomic_DNA"/>
</dbReference>
<keyword evidence="4 7" id="KW-1133">Transmembrane helix</keyword>
<dbReference type="GO" id="GO:0005886">
    <property type="term" value="C:plasma membrane"/>
    <property type="evidence" value="ECO:0007669"/>
    <property type="project" value="UniProtKB-SubCell"/>
</dbReference>
<gene>
    <name evidence="8" type="primary">rbsC_3</name>
    <name evidence="8" type="ORF">NCTC7807_04956</name>
</gene>
<evidence type="ECO:0000256" key="4">
    <source>
        <dbReference type="ARBA" id="ARBA00022989"/>
    </source>
</evidence>
<feature type="transmembrane region" description="Helical" evidence="7">
    <location>
        <begin position="137"/>
        <end position="161"/>
    </location>
</feature>
<sequence>MTPTTSPKPQTAPAAPPDASSRRLPLTLHRLLHAREAGVFAALVLLFLLGTVLSPTFAQSGNLLSVGQQIAQLGIMAVGATFVILNGEIDLSVGSTYALSAISTGMLISDGWSWAAAMAVGLAVGVLAGLFNGLAVVLLGVPSFIVTLGTLSVFRGIALLISDGAPISLSSSQPGVAEFSLLGQGRLFGVIPMQFVFFAAVAAIGVVLLARSRFGFNTYAVGGNQEAARLVGVNVKRVKLTAFVLSGFTAGLAGVLGLSFLSYVQGVTGQGLELTVISAVIIGGAALFGGSGTMWGTVIGVAFIGLLQNILNIKGISSFWQTVVTGLVIVAAVAADTWQRKRKTRA</sequence>
<keyword evidence="5 7" id="KW-0472">Membrane</keyword>
<dbReference type="PANTHER" id="PTHR32196">
    <property type="entry name" value="ABC TRANSPORTER PERMEASE PROTEIN YPHD-RELATED-RELATED"/>
    <property type="match status" value="1"/>
</dbReference>
<dbReference type="CDD" id="cd06579">
    <property type="entry name" value="TM_PBP1_transp_AraH_like"/>
    <property type="match status" value="1"/>
</dbReference>
<feature type="transmembrane region" description="Helical" evidence="7">
    <location>
        <begin position="187"/>
        <end position="210"/>
    </location>
</feature>
<feature type="transmembrane region" description="Helical" evidence="7">
    <location>
        <begin position="112"/>
        <end position="131"/>
    </location>
</feature>
<feature type="transmembrane region" description="Helical" evidence="7">
    <location>
        <begin position="70"/>
        <end position="91"/>
    </location>
</feature>
<feature type="transmembrane region" description="Helical" evidence="7">
    <location>
        <begin position="319"/>
        <end position="338"/>
    </location>
</feature>
<evidence type="ECO:0000256" key="1">
    <source>
        <dbReference type="ARBA" id="ARBA00004651"/>
    </source>
</evidence>
<evidence type="ECO:0000256" key="6">
    <source>
        <dbReference type="SAM" id="MobiDB-lite"/>
    </source>
</evidence>
<feature type="transmembrane region" description="Helical" evidence="7">
    <location>
        <begin position="240"/>
        <end position="264"/>
    </location>
</feature>
<comment type="subcellular location">
    <subcellularLocation>
        <location evidence="1">Cell membrane</location>
        <topology evidence="1">Multi-pass membrane protein</topology>
    </subcellularLocation>
</comment>
<accession>A0A380PA67</accession>
<dbReference type="GeneID" id="95073353"/>
<evidence type="ECO:0000256" key="3">
    <source>
        <dbReference type="ARBA" id="ARBA00022692"/>
    </source>
</evidence>
<name>A0A380PA67_STRGR</name>
<feature type="transmembrane region" description="Helical" evidence="7">
    <location>
        <begin position="276"/>
        <end position="307"/>
    </location>
</feature>
<feature type="region of interest" description="Disordered" evidence="6">
    <location>
        <begin position="1"/>
        <end position="21"/>
    </location>
</feature>
<proteinExistence type="predicted"/>
<keyword evidence="2" id="KW-1003">Cell membrane</keyword>
<organism evidence="8 9">
    <name type="scientific">Streptomyces griseus</name>
    <dbReference type="NCBI Taxonomy" id="1911"/>
    <lineage>
        <taxon>Bacteria</taxon>
        <taxon>Bacillati</taxon>
        <taxon>Actinomycetota</taxon>
        <taxon>Actinomycetes</taxon>
        <taxon>Kitasatosporales</taxon>
        <taxon>Streptomycetaceae</taxon>
        <taxon>Streptomyces</taxon>
    </lineage>
</organism>
<dbReference type="AlphaFoldDB" id="A0A380PA67"/>
<dbReference type="RefSeq" id="WP_181844125.1">
    <property type="nucleotide sequence ID" value="NZ_UHID01000008.1"/>
</dbReference>
<dbReference type="InterPro" id="IPR001851">
    <property type="entry name" value="ABC_transp_permease"/>
</dbReference>
<evidence type="ECO:0000256" key="7">
    <source>
        <dbReference type="SAM" id="Phobius"/>
    </source>
</evidence>
<dbReference type="GO" id="GO:0022857">
    <property type="term" value="F:transmembrane transporter activity"/>
    <property type="evidence" value="ECO:0007669"/>
    <property type="project" value="InterPro"/>
</dbReference>
<dbReference type="Pfam" id="PF02653">
    <property type="entry name" value="BPD_transp_2"/>
    <property type="match status" value="1"/>
</dbReference>
<evidence type="ECO:0000313" key="8">
    <source>
        <dbReference type="EMBL" id="SUP61798.1"/>
    </source>
</evidence>